<evidence type="ECO:0000256" key="1">
    <source>
        <dbReference type="SAM" id="SignalP"/>
    </source>
</evidence>
<evidence type="ECO:0000313" key="3">
    <source>
        <dbReference type="Proteomes" id="UP000035088"/>
    </source>
</evidence>
<dbReference type="EMBL" id="BAEE01000021">
    <property type="protein sequence ID" value="GAB08809.1"/>
    <property type="molecule type" value="Genomic_DNA"/>
</dbReference>
<dbReference type="STRING" id="1073574.GOARA_021_00460"/>
<dbReference type="PANTHER" id="PTHR36302:SF1">
    <property type="entry name" value="COPPER CHAPERONE PCU(A)C"/>
    <property type="match status" value="1"/>
</dbReference>
<dbReference type="PANTHER" id="PTHR36302">
    <property type="entry name" value="BLR7088 PROTEIN"/>
    <property type="match status" value="1"/>
</dbReference>
<dbReference type="AlphaFoldDB" id="G7GYY4"/>
<protein>
    <recommendedName>
        <fullName evidence="4">Copper chaperone PCu(A)C</fullName>
    </recommendedName>
</protein>
<name>G7GYY4_9ACTN</name>
<proteinExistence type="predicted"/>
<reference evidence="2 3" key="1">
    <citation type="submission" date="2011-11" db="EMBL/GenBank/DDBJ databases">
        <title>Whole genome shotgun sequence of Gordonia araii NBRC 100433.</title>
        <authorList>
            <person name="Yoshida Y."/>
            <person name="Hosoyama A."/>
            <person name="Tsuchikane K."/>
            <person name="Katsumata H."/>
            <person name="Yamazaki S."/>
            <person name="Fujita N."/>
        </authorList>
    </citation>
    <scope>NUCLEOTIDE SEQUENCE [LARGE SCALE GENOMIC DNA]</scope>
    <source>
        <strain evidence="2 3">NBRC 100433</strain>
    </source>
</reference>
<dbReference type="Proteomes" id="UP000035088">
    <property type="component" value="Unassembled WGS sequence"/>
</dbReference>
<dbReference type="Pfam" id="PF04314">
    <property type="entry name" value="PCuAC"/>
    <property type="match status" value="1"/>
</dbReference>
<dbReference type="InterPro" id="IPR007410">
    <property type="entry name" value="LpqE-like"/>
</dbReference>
<dbReference type="OrthoDB" id="9796962at2"/>
<feature type="signal peptide" evidence="1">
    <location>
        <begin position="1"/>
        <end position="23"/>
    </location>
</feature>
<evidence type="ECO:0008006" key="4">
    <source>
        <dbReference type="Google" id="ProtNLM"/>
    </source>
</evidence>
<keyword evidence="3" id="KW-1185">Reference proteome</keyword>
<dbReference type="InterPro" id="IPR058248">
    <property type="entry name" value="Lxx211020-like"/>
</dbReference>
<gene>
    <name evidence="2" type="ORF">GOARA_021_00460</name>
</gene>
<comment type="caution">
    <text evidence="2">The sequence shown here is derived from an EMBL/GenBank/DDBJ whole genome shotgun (WGS) entry which is preliminary data.</text>
</comment>
<dbReference type="Gene3D" id="2.60.40.1890">
    <property type="entry name" value="PCu(A)C copper chaperone"/>
    <property type="match status" value="1"/>
</dbReference>
<sequence>MRVPFARLVATVAGCALMLTAVACSNADQSAVTTGPRTPLVLTEQWVKAAPQSDHMSALFGTLTNESDDEVRVVSGSTSVAKKVEMHEIVEQGGQTVMREVDGGFVVPARGRLELKPGANHIMLMGLRQSIAAGQAVTIELRTTDGAHLTVTALARDFAGNQEEYQP</sequence>
<feature type="chain" id="PRO_5003495018" description="Copper chaperone PCu(A)C" evidence="1">
    <location>
        <begin position="24"/>
        <end position="167"/>
    </location>
</feature>
<accession>G7GYY4</accession>
<dbReference type="SUPFAM" id="SSF110087">
    <property type="entry name" value="DR1885-like metal-binding protein"/>
    <property type="match status" value="1"/>
</dbReference>
<organism evidence="2 3">
    <name type="scientific">Gordonia araii NBRC 100433</name>
    <dbReference type="NCBI Taxonomy" id="1073574"/>
    <lineage>
        <taxon>Bacteria</taxon>
        <taxon>Bacillati</taxon>
        <taxon>Actinomycetota</taxon>
        <taxon>Actinomycetes</taxon>
        <taxon>Mycobacteriales</taxon>
        <taxon>Gordoniaceae</taxon>
        <taxon>Gordonia</taxon>
    </lineage>
</organism>
<evidence type="ECO:0000313" key="2">
    <source>
        <dbReference type="EMBL" id="GAB08809.1"/>
    </source>
</evidence>
<dbReference type="InterPro" id="IPR036182">
    <property type="entry name" value="PCuAC_sf"/>
</dbReference>
<dbReference type="PROSITE" id="PS51257">
    <property type="entry name" value="PROKAR_LIPOPROTEIN"/>
    <property type="match status" value="1"/>
</dbReference>
<keyword evidence="1" id="KW-0732">Signal</keyword>